<dbReference type="InterPro" id="IPR010031">
    <property type="entry name" value="FAD_lactone_oxidase-like"/>
</dbReference>
<dbReference type="AlphaFoldDB" id="A0A0A0BXQ1"/>
<dbReference type="PIRSF" id="PIRSF000136">
    <property type="entry name" value="LGO_GLO"/>
    <property type="match status" value="1"/>
</dbReference>
<evidence type="ECO:0000259" key="2">
    <source>
        <dbReference type="PROSITE" id="PS51387"/>
    </source>
</evidence>
<dbReference type="Pfam" id="PF01565">
    <property type="entry name" value="FAD_binding_4"/>
    <property type="match status" value="1"/>
</dbReference>
<dbReference type="InterPro" id="IPR036318">
    <property type="entry name" value="FAD-bd_PCMH-like_sf"/>
</dbReference>
<dbReference type="GO" id="GO:0016020">
    <property type="term" value="C:membrane"/>
    <property type="evidence" value="ECO:0007669"/>
    <property type="project" value="InterPro"/>
</dbReference>
<dbReference type="EMBL" id="AXCY01000004">
    <property type="protein sequence ID" value="KGM12482.1"/>
    <property type="molecule type" value="Genomic_DNA"/>
</dbReference>
<dbReference type="Gene3D" id="1.10.45.10">
    <property type="entry name" value="Vanillyl-alcohol Oxidase, Chain A, domain 4"/>
    <property type="match status" value="1"/>
</dbReference>
<dbReference type="GO" id="GO:0071949">
    <property type="term" value="F:FAD binding"/>
    <property type="evidence" value="ECO:0007669"/>
    <property type="project" value="InterPro"/>
</dbReference>
<dbReference type="Pfam" id="PF04030">
    <property type="entry name" value="ALO"/>
    <property type="match status" value="1"/>
</dbReference>
<dbReference type="PROSITE" id="PS51387">
    <property type="entry name" value="FAD_PCMH"/>
    <property type="match status" value="1"/>
</dbReference>
<reference evidence="3 4" key="2">
    <citation type="journal article" date="2015" name="Stand. Genomic Sci.">
        <title>Draft genome sequence of Cellulomonas carbonis T26(T) and comparative analysis of six Cellulomonas genomes.</title>
        <authorList>
            <person name="Zhuang W."/>
            <person name="Zhang S."/>
            <person name="Xia X."/>
            <person name="Wang G."/>
        </authorList>
    </citation>
    <scope>NUCLEOTIDE SEQUENCE [LARGE SCALE GENOMIC DNA]</scope>
    <source>
        <strain evidence="3 4">T26</strain>
    </source>
</reference>
<dbReference type="InterPro" id="IPR016169">
    <property type="entry name" value="FAD-bd_PCMH_sub2"/>
</dbReference>
<dbReference type="Proteomes" id="UP000029839">
    <property type="component" value="Unassembled WGS sequence"/>
</dbReference>
<accession>A0A0A0BXQ1</accession>
<dbReference type="InterPro" id="IPR016166">
    <property type="entry name" value="FAD-bd_PCMH"/>
</dbReference>
<dbReference type="RefSeq" id="WP_043602570.1">
    <property type="nucleotide sequence ID" value="NZ_AXCY01000004.1"/>
</dbReference>
<sequence length="422" mass="45588">MTEGSTERNWAGNHTYRGTVHRPRTVAEAQALVAAATGTVHALGSRHSFSDVADAGTLVTLDALDVPVELDEAARTVRVGAGVRYGELAGWLHERGWALHNLASLPHISVAGAVATGTHGSGDRHRGLPDAVTCLDLVTADGELLPVRRDAELAGAVVGVGALGVVTALTLRVEPTYDVLQEVHTDLPWDAALTHLDDVLSSADSVSLFTDYASPTVAQVWRKSRVRPGWEPRRDLFGARPADGPRHPLAGVDPVSTTTQGAVAGPWHERWPHFRLEFTPSHGDELQSEYLVDRRDAPAAIEALRGIGHRIAPLLLVAEIRSVAADDLWLSPAHGRATVALHLTWRQRVPEVTAFLPELEEVLAPFTPRPHWGKLFTADVAGAPDALRAAYPRLDDFRALAARLDPEGRFHNDFLLRHGLVG</sequence>
<dbReference type="InterPro" id="IPR006094">
    <property type="entry name" value="Oxid_FAD_bind_N"/>
</dbReference>
<dbReference type="Gene3D" id="3.30.70.2530">
    <property type="match status" value="1"/>
</dbReference>
<name>A0A0A0BXQ1_9CELL</name>
<proteinExistence type="predicted"/>
<feature type="domain" description="FAD-binding PCMH-type" evidence="2">
    <location>
        <begin position="13"/>
        <end position="176"/>
    </location>
</feature>
<dbReference type="PANTHER" id="PTHR43762">
    <property type="entry name" value="L-GULONOLACTONE OXIDASE"/>
    <property type="match status" value="1"/>
</dbReference>
<keyword evidence="1" id="KW-0560">Oxidoreductase</keyword>
<evidence type="ECO:0000313" key="4">
    <source>
        <dbReference type="Proteomes" id="UP000029839"/>
    </source>
</evidence>
<reference evidence="3 4" key="1">
    <citation type="submission" date="2013-08" db="EMBL/GenBank/DDBJ databases">
        <title>Genome sequencing of Cellulomonas carbonis T26.</title>
        <authorList>
            <person name="Chen F."/>
            <person name="Li Y."/>
            <person name="Wang G."/>
        </authorList>
    </citation>
    <scope>NUCLEOTIDE SEQUENCE [LARGE SCALE GENOMIC DNA]</scope>
    <source>
        <strain evidence="3 4">T26</strain>
    </source>
</reference>
<dbReference type="Gene3D" id="3.30.70.2520">
    <property type="match status" value="1"/>
</dbReference>
<keyword evidence="4" id="KW-1185">Reference proteome</keyword>
<dbReference type="OrthoDB" id="9800184at2"/>
<dbReference type="InterPro" id="IPR016167">
    <property type="entry name" value="FAD-bd_PCMH_sub1"/>
</dbReference>
<evidence type="ECO:0000256" key="1">
    <source>
        <dbReference type="ARBA" id="ARBA00023002"/>
    </source>
</evidence>
<dbReference type="GO" id="GO:0003885">
    <property type="term" value="F:D-arabinono-1,4-lactone oxidase activity"/>
    <property type="evidence" value="ECO:0007669"/>
    <property type="project" value="InterPro"/>
</dbReference>
<evidence type="ECO:0000313" key="3">
    <source>
        <dbReference type="EMBL" id="KGM12482.1"/>
    </source>
</evidence>
<comment type="caution">
    <text evidence="3">The sequence shown here is derived from an EMBL/GenBank/DDBJ whole genome shotgun (WGS) entry which is preliminary data.</text>
</comment>
<dbReference type="InterPro" id="IPR007173">
    <property type="entry name" value="ALO_C"/>
</dbReference>
<organism evidence="3 4">
    <name type="scientific">Cellulomonas carbonis T26</name>
    <dbReference type="NCBI Taxonomy" id="947969"/>
    <lineage>
        <taxon>Bacteria</taxon>
        <taxon>Bacillati</taxon>
        <taxon>Actinomycetota</taxon>
        <taxon>Actinomycetes</taxon>
        <taxon>Micrococcales</taxon>
        <taxon>Cellulomonadaceae</taxon>
        <taxon>Cellulomonas</taxon>
    </lineage>
</organism>
<dbReference type="SUPFAM" id="SSF56176">
    <property type="entry name" value="FAD-binding/transporter-associated domain-like"/>
    <property type="match status" value="1"/>
</dbReference>
<dbReference type="PANTHER" id="PTHR43762:SF1">
    <property type="entry name" value="D-ARABINONO-1,4-LACTONE OXIDASE"/>
    <property type="match status" value="1"/>
</dbReference>
<dbReference type="Gene3D" id="3.30.465.10">
    <property type="match status" value="1"/>
</dbReference>
<protein>
    <submittedName>
        <fullName evidence="3">FAD-binding protein</fullName>
    </submittedName>
</protein>
<gene>
    <name evidence="3" type="ORF">N868_11880</name>
</gene>
<dbReference type="InterPro" id="IPR016171">
    <property type="entry name" value="Vanillyl_alc_oxidase_C-sub2"/>
</dbReference>
<dbReference type="GO" id="GO:0080049">
    <property type="term" value="F:L-gulono-1,4-lactone dehydrogenase activity"/>
    <property type="evidence" value="ECO:0007669"/>
    <property type="project" value="TreeGrafter"/>
</dbReference>
<dbReference type="Gene3D" id="3.30.43.10">
    <property type="entry name" value="Uridine Diphospho-n-acetylenolpyruvylglucosamine Reductase, domain 2"/>
    <property type="match status" value="1"/>
</dbReference>